<gene>
    <name evidence="2" type="ORF">C8Q69DRAFT_503945</name>
</gene>
<dbReference type="AlphaFoldDB" id="A0A443HZU9"/>
<dbReference type="GeneID" id="39601811"/>
<reference evidence="2 3" key="1">
    <citation type="journal article" date="2018" name="Front. Microbiol.">
        <title>Genomic and genetic insights into a cosmopolitan fungus, Paecilomyces variotii (Eurotiales).</title>
        <authorList>
            <person name="Urquhart A.S."/>
            <person name="Mondo S.J."/>
            <person name="Makela M.R."/>
            <person name="Hane J.K."/>
            <person name="Wiebenga A."/>
            <person name="He G."/>
            <person name="Mihaltcheva S."/>
            <person name="Pangilinan J."/>
            <person name="Lipzen A."/>
            <person name="Barry K."/>
            <person name="de Vries R.P."/>
            <person name="Grigoriev I.V."/>
            <person name="Idnurm A."/>
        </authorList>
    </citation>
    <scope>NUCLEOTIDE SEQUENCE [LARGE SCALE GENOMIC DNA]</scope>
    <source>
        <strain evidence="2 3">CBS 101075</strain>
    </source>
</reference>
<keyword evidence="3" id="KW-1185">Reference proteome</keyword>
<evidence type="ECO:0000313" key="2">
    <source>
        <dbReference type="EMBL" id="RWQ97271.1"/>
    </source>
</evidence>
<name>A0A443HZU9_BYSSP</name>
<protein>
    <submittedName>
        <fullName evidence="2">Uncharacterized protein</fullName>
    </submittedName>
</protein>
<evidence type="ECO:0000313" key="3">
    <source>
        <dbReference type="Proteomes" id="UP000283841"/>
    </source>
</evidence>
<dbReference type="RefSeq" id="XP_028486916.1">
    <property type="nucleotide sequence ID" value="XM_028632534.1"/>
</dbReference>
<feature type="region of interest" description="Disordered" evidence="1">
    <location>
        <begin position="1"/>
        <end position="71"/>
    </location>
</feature>
<dbReference type="VEuPathDB" id="FungiDB:C8Q69DRAFT_503945"/>
<feature type="compositionally biased region" description="Basic residues" evidence="1">
    <location>
        <begin position="1"/>
        <end position="11"/>
    </location>
</feature>
<accession>A0A443HZU9</accession>
<organism evidence="2 3">
    <name type="scientific">Byssochlamys spectabilis</name>
    <name type="common">Paecilomyces variotii</name>
    <dbReference type="NCBI Taxonomy" id="264951"/>
    <lineage>
        <taxon>Eukaryota</taxon>
        <taxon>Fungi</taxon>
        <taxon>Dikarya</taxon>
        <taxon>Ascomycota</taxon>
        <taxon>Pezizomycotina</taxon>
        <taxon>Eurotiomycetes</taxon>
        <taxon>Eurotiomycetidae</taxon>
        <taxon>Eurotiales</taxon>
        <taxon>Thermoascaceae</taxon>
        <taxon>Paecilomyces</taxon>
    </lineage>
</organism>
<comment type="caution">
    <text evidence="2">The sequence shown here is derived from an EMBL/GenBank/DDBJ whole genome shotgun (WGS) entry which is preliminary data.</text>
</comment>
<sequence>MPARRKEHKPKALSSVPSEYNFRSRARYSKPSTQKDALKGKTKVSIRKPDVYNTRTTTTTDMPAFTRPESPLISKEELLENFTDSLNDTRTAIRRDLELSLVQKEEEVLDLLMKKYSSTQQYLARSSSRGEKTLARSRPSGRSPELVMPSSANLQNLRDELETDQRQLDGLWKEWGKTQQKIVSLGVEVLGPARFNILEDQLRGSFKKKFNSAKASRQESEGDKEDLQRAFREDVEKIKDLSKKAIAKSKAKAKAWRVEKRKYWGVMKDLAQKLVAHS</sequence>
<evidence type="ECO:0000256" key="1">
    <source>
        <dbReference type="SAM" id="MobiDB-lite"/>
    </source>
</evidence>
<dbReference type="Proteomes" id="UP000283841">
    <property type="component" value="Unassembled WGS sequence"/>
</dbReference>
<dbReference type="EMBL" id="RCNU01000002">
    <property type="protein sequence ID" value="RWQ97271.1"/>
    <property type="molecule type" value="Genomic_DNA"/>
</dbReference>
<proteinExistence type="predicted"/>
<feature type="region of interest" description="Disordered" evidence="1">
    <location>
        <begin position="122"/>
        <end position="148"/>
    </location>
</feature>